<organism evidence="2 3">
    <name type="scientific">Geobacillus stearothermophilus</name>
    <name type="common">Bacillus stearothermophilus</name>
    <dbReference type="NCBI Taxonomy" id="1422"/>
    <lineage>
        <taxon>Bacteria</taxon>
        <taxon>Bacillati</taxon>
        <taxon>Bacillota</taxon>
        <taxon>Bacilli</taxon>
        <taxon>Bacillales</taxon>
        <taxon>Anoxybacillaceae</taxon>
        <taxon>Geobacillus</taxon>
    </lineage>
</organism>
<reference evidence="2 3" key="1">
    <citation type="submission" date="2016-01" db="EMBL/GenBank/DDBJ databases">
        <title>Draft Genome Sequences of Seven Thermophilic Sporeformers Isolated from Foods.</title>
        <authorList>
            <person name="Berendsen E.M."/>
            <person name="Wells-Bennik M.H."/>
            <person name="Krawcyk A.O."/>
            <person name="De Jong A."/>
            <person name="Holsappel S."/>
            <person name="Eijlander R.T."/>
            <person name="Kuipers O.P."/>
        </authorList>
    </citation>
    <scope>NUCLEOTIDE SEQUENCE [LARGE SCALE GENOMIC DNA]</scope>
    <source>
        <strain evidence="2 3">B4109</strain>
    </source>
</reference>
<gene>
    <name evidence="2" type="ORF">B4109_2682</name>
</gene>
<sequence>MKYSVYWYKIKIDEIVCTNHFVQTIAQRNKKERREGSWPNKGEGSGG</sequence>
<evidence type="ECO:0000256" key="1">
    <source>
        <dbReference type="SAM" id="MobiDB-lite"/>
    </source>
</evidence>
<accession>A0A150MM63</accession>
<name>A0A150MM63_GEOSE</name>
<feature type="region of interest" description="Disordered" evidence="1">
    <location>
        <begin position="27"/>
        <end position="47"/>
    </location>
</feature>
<evidence type="ECO:0000313" key="2">
    <source>
        <dbReference type="EMBL" id="KYD25567.1"/>
    </source>
</evidence>
<comment type="caution">
    <text evidence="2">The sequence shown here is derived from an EMBL/GenBank/DDBJ whole genome shotgun (WGS) entry which is preliminary data.</text>
</comment>
<evidence type="ECO:0000313" key="3">
    <source>
        <dbReference type="Proteomes" id="UP000075424"/>
    </source>
</evidence>
<dbReference type="EMBL" id="LQYV01000081">
    <property type="protein sequence ID" value="KYD25567.1"/>
    <property type="molecule type" value="Genomic_DNA"/>
</dbReference>
<protein>
    <submittedName>
        <fullName evidence="2">Uncharacterized protein</fullName>
    </submittedName>
</protein>
<proteinExistence type="predicted"/>
<dbReference type="Proteomes" id="UP000075424">
    <property type="component" value="Unassembled WGS sequence"/>
</dbReference>
<dbReference type="AlphaFoldDB" id="A0A150MM63"/>